<dbReference type="FunFam" id="2.60.40.150:FF:000214">
    <property type="entry name" value="Toll-interacting protein"/>
    <property type="match status" value="1"/>
</dbReference>
<dbReference type="PANTHER" id="PTHR16461:SF5">
    <property type="entry name" value="TOLL-INTERACTING PROTEIN"/>
    <property type="match status" value="1"/>
</dbReference>
<dbReference type="GO" id="GO:0005737">
    <property type="term" value="C:cytoplasm"/>
    <property type="evidence" value="ECO:0007669"/>
    <property type="project" value="UniProtKB-SubCell"/>
</dbReference>
<evidence type="ECO:0000256" key="2">
    <source>
        <dbReference type="ARBA" id="ARBA00009278"/>
    </source>
</evidence>
<dbReference type="Gene3D" id="1.10.8.10">
    <property type="entry name" value="DNA helicase RuvA subunit, C-terminal domain"/>
    <property type="match status" value="1"/>
</dbReference>
<dbReference type="Proteomes" id="UP000094527">
    <property type="component" value="Unassembled WGS sequence"/>
</dbReference>
<keyword evidence="5" id="KW-0677">Repeat</keyword>
<dbReference type="CDD" id="cd14363">
    <property type="entry name" value="CUE_TOLIP"/>
    <property type="match status" value="1"/>
</dbReference>
<dbReference type="AlphaFoldDB" id="A0A1D2MV25"/>
<dbReference type="GO" id="GO:0006511">
    <property type="term" value="P:ubiquitin-dependent protein catabolic process"/>
    <property type="evidence" value="ECO:0007669"/>
    <property type="project" value="TreeGrafter"/>
</dbReference>
<dbReference type="InterPro" id="IPR041799">
    <property type="entry name" value="TOLIP_CUE"/>
</dbReference>
<dbReference type="SUPFAM" id="SSF46934">
    <property type="entry name" value="UBA-like"/>
    <property type="match status" value="1"/>
</dbReference>
<keyword evidence="13" id="KW-1185">Reference proteome</keyword>
<dbReference type="GO" id="GO:0043130">
    <property type="term" value="F:ubiquitin binding"/>
    <property type="evidence" value="ECO:0007669"/>
    <property type="project" value="InterPro"/>
</dbReference>
<dbReference type="FunFam" id="1.10.8.10:FF:000036">
    <property type="entry name" value="Toll-interacting protein-like Protein"/>
    <property type="match status" value="1"/>
</dbReference>
<gene>
    <name evidence="12" type="ORF">Ocin01_09723</name>
</gene>
<evidence type="ECO:0000256" key="3">
    <source>
        <dbReference type="ARBA" id="ARBA00022490"/>
    </source>
</evidence>
<keyword evidence="8" id="KW-0395">Inflammatory response</keyword>
<evidence type="ECO:0000313" key="13">
    <source>
        <dbReference type="Proteomes" id="UP000094527"/>
    </source>
</evidence>
<evidence type="ECO:0000259" key="11">
    <source>
        <dbReference type="PROSITE" id="PS51140"/>
    </source>
</evidence>
<evidence type="ECO:0000256" key="1">
    <source>
        <dbReference type="ARBA" id="ARBA00004496"/>
    </source>
</evidence>
<evidence type="ECO:0000259" key="10">
    <source>
        <dbReference type="PROSITE" id="PS50004"/>
    </source>
</evidence>
<evidence type="ECO:0000256" key="6">
    <source>
        <dbReference type="ARBA" id="ARBA00022859"/>
    </source>
</evidence>
<keyword evidence="3" id="KW-0963">Cytoplasm</keyword>
<protein>
    <submittedName>
        <fullName evidence="12">Toll-interacting protein</fullName>
    </submittedName>
</protein>
<dbReference type="GO" id="GO:0045087">
    <property type="term" value="P:innate immune response"/>
    <property type="evidence" value="ECO:0007669"/>
    <property type="project" value="UniProtKB-KW"/>
</dbReference>
<dbReference type="InterPro" id="IPR037301">
    <property type="entry name" value="Tollip_C2"/>
</dbReference>
<keyword evidence="6" id="KW-0391">Immunity</keyword>
<feature type="domain" description="C2" evidence="10">
    <location>
        <begin position="79"/>
        <end position="195"/>
    </location>
</feature>
<reference evidence="12 13" key="1">
    <citation type="journal article" date="2016" name="Genome Biol. Evol.">
        <title>Gene Family Evolution Reflects Adaptation to Soil Environmental Stressors in the Genome of the Collembolan Orchesella cincta.</title>
        <authorList>
            <person name="Faddeeva-Vakhrusheva A."/>
            <person name="Derks M.F."/>
            <person name="Anvar S.Y."/>
            <person name="Agamennone V."/>
            <person name="Suring W."/>
            <person name="Smit S."/>
            <person name="van Straalen N.M."/>
            <person name="Roelofs D."/>
        </authorList>
    </citation>
    <scope>NUCLEOTIDE SEQUENCE [LARGE SCALE GENOMIC DNA]</scope>
    <source>
        <tissue evidence="12">Mixed pool</tissue>
    </source>
</reference>
<dbReference type="InterPro" id="IPR035892">
    <property type="entry name" value="C2_domain_sf"/>
</dbReference>
<keyword evidence="4" id="KW-0399">Innate immunity</keyword>
<dbReference type="PANTHER" id="PTHR16461">
    <property type="entry name" value="TOLL-INTERACTING PROTEIN"/>
    <property type="match status" value="1"/>
</dbReference>
<comment type="similarity">
    <text evidence="2">Belongs to the tollip family.</text>
</comment>
<dbReference type="Pfam" id="PF02845">
    <property type="entry name" value="CUE"/>
    <property type="match status" value="1"/>
</dbReference>
<evidence type="ECO:0000256" key="8">
    <source>
        <dbReference type="ARBA" id="ARBA00023198"/>
    </source>
</evidence>
<name>A0A1D2MV25_ORCCI</name>
<dbReference type="GO" id="GO:0006914">
    <property type="term" value="P:autophagy"/>
    <property type="evidence" value="ECO:0007669"/>
    <property type="project" value="UniProtKB-KW"/>
</dbReference>
<accession>A0A1D2MV25</accession>
<feature type="domain" description="CUE" evidence="11">
    <location>
        <begin position="268"/>
        <end position="311"/>
    </location>
</feature>
<dbReference type="InterPro" id="IPR000008">
    <property type="entry name" value="C2_dom"/>
</dbReference>
<comment type="subcellular location">
    <subcellularLocation>
        <location evidence="1">Cytoplasm</location>
    </subcellularLocation>
</comment>
<dbReference type="Gene3D" id="2.60.40.150">
    <property type="entry name" value="C2 domain"/>
    <property type="match status" value="1"/>
</dbReference>
<evidence type="ECO:0000256" key="9">
    <source>
        <dbReference type="SAM" id="MobiDB-lite"/>
    </source>
</evidence>
<sequence>MAASLDPDEAKRMERRSRAMVGELPPDFLRLGIGERPAGTTDQTPNLTDPNTGLPLTQQQIQERLDEQAALALFHQLNVQAAPPRAHYQAPVNVRGRLLISVMQAKLVKNYGMTRMDPYVRLHVGHNIYETPTDVNGARNPKWNKTIQCFLPNGINQIYMEIYDECNFSVDELIAHAKINIPDEIFKGETSEEWYPLSGKQGDGKEGQILLVFSFMAAPAGAPSQNVGGFVPYTGPAAPVGKQHPHKVYLSNQPVNAAVPQEVTRATFNEEDFKQLKEMFPNMDEEVVRSVYEAAGLDKDAAVNALLQMCE</sequence>
<dbReference type="OMA" id="IYIQIFD"/>
<dbReference type="Pfam" id="PF00168">
    <property type="entry name" value="C2"/>
    <property type="match status" value="1"/>
</dbReference>
<dbReference type="SUPFAM" id="SSF49562">
    <property type="entry name" value="C2 domain (Calcium/lipid-binding domain, CaLB)"/>
    <property type="match status" value="1"/>
</dbReference>
<dbReference type="CDD" id="cd04016">
    <property type="entry name" value="C2_Tollip"/>
    <property type="match status" value="1"/>
</dbReference>
<dbReference type="STRING" id="48709.A0A1D2MV25"/>
<evidence type="ECO:0000256" key="4">
    <source>
        <dbReference type="ARBA" id="ARBA00022588"/>
    </source>
</evidence>
<feature type="region of interest" description="Disordered" evidence="9">
    <location>
        <begin position="32"/>
        <end position="52"/>
    </location>
</feature>
<dbReference type="SMART" id="SM00546">
    <property type="entry name" value="CUE"/>
    <property type="match status" value="1"/>
</dbReference>
<dbReference type="PROSITE" id="PS51140">
    <property type="entry name" value="CUE"/>
    <property type="match status" value="1"/>
</dbReference>
<dbReference type="InterPro" id="IPR003892">
    <property type="entry name" value="CUE"/>
</dbReference>
<evidence type="ECO:0000256" key="7">
    <source>
        <dbReference type="ARBA" id="ARBA00023006"/>
    </source>
</evidence>
<proteinExistence type="inferred from homology"/>
<dbReference type="OrthoDB" id="9942608at2759"/>
<dbReference type="SMART" id="SM00239">
    <property type="entry name" value="C2"/>
    <property type="match status" value="1"/>
</dbReference>
<organism evidence="12 13">
    <name type="scientific">Orchesella cincta</name>
    <name type="common">Springtail</name>
    <name type="synonym">Podura cincta</name>
    <dbReference type="NCBI Taxonomy" id="48709"/>
    <lineage>
        <taxon>Eukaryota</taxon>
        <taxon>Metazoa</taxon>
        <taxon>Ecdysozoa</taxon>
        <taxon>Arthropoda</taxon>
        <taxon>Hexapoda</taxon>
        <taxon>Collembola</taxon>
        <taxon>Entomobryomorpha</taxon>
        <taxon>Entomobryoidea</taxon>
        <taxon>Orchesellidae</taxon>
        <taxon>Orchesellinae</taxon>
        <taxon>Orchesella</taxon>
    </lineage>
</organism>
<dbReference type="GO" id="GO:0031624">
    <property type="term" value="F:ubiquitin conjugating enzyme binding"/>
    <property type="evidence" value="ECO:0007669"/>
    <property type="project" value="TreeGrafter"/>
</dbReference>
<dbReference type="EMBL" id="LJIJ01000484">
    <property type="protein sequence ID" value="ODM96959.1"/>
    <property type="molecule type" value="Genomic_DNA"/>
</dbReference>
<comment type="caution">
    <text evidence="12">The sequence shown here is derived from an EMBL/GenBank/DDBJ whole genome shotgun (WGS) entry which is preliminary data.</text>
</comment>
<dbReference type="PROSITE" id="PS50004">
    <property type="entry name" value="C2"/>
    <property type="match status" value="1"/>
</dbReference>
<feature type="compositionally biased region" description="Polar residues" evidence="9">
    <location>
        <begin position="40"/>
        <end position="52"/>
    </location>
</feature>
<evidence type="ECO:0000313" key="12">
    <source>
        <dbReference type="EMBL" id="ODM96959.1"/>
    </source>
</evidence>
<keyword evidence="7" id="KW-0072">Autophagy</keyword>
<dbReference type="InterPro" id="IPR009060">
    <property type="entry name" value="UBA-like_sf"/>
</dbReference>
<evidence type="ECO:0000256" key="5">
    <source>
        <dbReference type="ARBA" id="ARBA00022737"/>
    </source>
</evidence>